<sequence>MNYQKISSRLSPGQISTIRGLDATPCILGCAEPTAIRLSKPAKVRPALTVKTMGPNGPMFALNSHGLEVKKVVEAARG</sequence>
<reference evidence="1 2" key="1">
    <citation type="submission" date="2014-11" db="EMBL/GenBank/DDBJ databases">
        <title>Whole genome shotgun sequence of Sphingomonas parapaucimobilis NBRC 15100.</title>
        <authorList>
            <person name="Katano-Makiyama Y."/>
            <person name="Hosoyama A."/>
            <person name="Hashimoto M."/>
            <person name="Hosoyama Y."/>
            <person name="Noguchi M."/>
            <person name="Numata M."/>
            <person name="Tsuchikane K."/>
            <person name="Hirakata S."/>
            <person name="Uohara A."/>
            <person name="Shimodaira J."/>
            <person name="Ohji S."/>
            <person name="Ichikawa N."/>
            <person name="Kimura A."/>
            <person name="Yamazoe A."/>
            <person name="Fujita N."/>
        </authorList>
    </citation>
    <scope>NUCLEOTIDE SEQUENCE [LARGE SCALE GENOMIC DNA]</scope>
    <source>
        <strain evidence="1 2">NBRC 15100</strain>
    </source>
</reference>
<dbReference type="AlphaFoldDB" id="A0A0A1W6E8"/>
<dbReference type="RefSeq" id="WP_042486159.1">
    <property type="nucleotide sequence ID" value="NZ_BBPI01000035.1"/>
</dbReference>
<dbReference type="EMBL" id="BBPI01000035">
    <property type="protein sequence ID" value="GAM00742.1"/>
    <property type="molecule type" value="Genomic_DNA"/>
</dbReference>
<name>A0A0A1W6E8_9SPHN</name>
<evidence type="ECO:0000313" key="1">
    <source>
        <dbReference type="EMBL" id="GAM00742.1"/>
    </source>
</evidence>
<proteinExistence type="predicted"/>
<keyword evidence="2" id="KW-1185">Reference proteome</keyword>
<protein>
    <submittedName>
        <fullName evidence="1">Uncharacterized protein</fullName>
    </submittedName>
</protein>
<dbReference type="Proteomes" id="UP000032305">
    <property type="component" value="Unassembled WGS sequence"/>
</dbReference>
<accession>A0A0A1W6E8</accession>
<evidence type="ECO:0000313" key="2">
    <source>
        <dbReference type="Proteomes" id="UP000032305"/>
    </source>
</evidence>
<gene>
    <name evidence="1" type="ORF">SP5_035_01440</name>
</gene>
<organism evidence="1 2">
    <name type="scientific">Sphingomonas parapaucimobilis NBRC 15100</name>
    <dbReference type="NCBI Taxonomy" id="1219049"/>
    <lineage>
        <taxon>Bacteria</taxon>
        <taxon>Pseudomonadati</taxon>
        <taxon>Pseudomonadota</taxon>
        <taxon>Alphaproteobacteria</taxon>
        <taxon>Sphingomonadales</taxon>
        <taxon>Sphingomonadaceae</taxon>
        <taxon>Sphingomonas</taxon>
    </lineage>
</organism>
<comment type="caution">
    <text evidence="1">The sequence shown here is derived from an EMBL/GenBank/DDBJ whole genome shotgun (WGS) entry which is preliminary data.</text>
</comment>